<feature type="region of interest" description="Disordered" evidence="3">
    <location>
        <begin position="1"/>
        <end position="140"/>
    </location>
</feature>
<dbReference type="GO" id="GO:0006355">
    <property type="term" value="P:regulation of DNA-templated transcription"/>
    <property type="evidence" value="ECO:0007669"/>
    <property type="project" value="InterPro"/>
</dbReference>
<evidence type="ECO:0000256" key="2">
    <source>
        <dbReference type="ARBA" id="ARBA00023242"/>
    </source>
</evidence>
<dbReference type="EMBL" id="JARAKH010000035">
    <property type="protein sequence ID" value="KAK8384469.1"/>
    <property type="molecule type" value="Genomic_DNA"/>
</dbReference>
<comment type="caution">
    <text evidence="4">The sequence shown here is derived from an EMBL/GenBank/DDBJ whole genome shotgun (WGS) entry which is preliminary data.</text>
</comment>
<keyword evidence="5" id="KW-1185">Reference proteome</keyword>
<feature type="compositionally biased region" description="Gly residues" evidence="3">
    <location>
        <begin position="66"/>
        <end position="85"/>
    </location>
</feature>
<name>A0AAW0T9Y8_SCYPA</name>
<reference evidence="4 5" key="1">
    <citation type="submission" date="2023-03" db="EMBL/GenBank/DDBJ databases">
        <title>High-quality genome of Scylla paramamosain provides insights in environmental adaptation.</title>
        <authorList>
            <person name="Zhang L."/>
        </authorList>
    </citation>
    <scope>NUCLEOTIDE SEQUENCE [LARGE SCALE GENOMIC DNA]</scope>
    <source>
        <strain evidence="4">LZ_2023a</strain>
        <tissue evidence="4">Muscle</tissue>
    </source>
</reference>
<evidence type="ECO:0000313" key="5">
    <source>
        <dbReference type="Proteomes" id="UP001487740"/>
    </source>
</evidence>
<dbReference type="InterPro" id="IPR000637">
    <property type="entry name" value="HMGI/Y_DNA-bd_CS"/>
</dbReference>
<gene>
    <name evidence="4" type="ORF">O3P69_009344</name>
</gene>
<dbReference type="GO" id="GO:0005634">
    <property type="term" value="C:nucleus"/>
    <property type="evidence" value="ECO:0007669"/>
    <property type="project" value="UniProtKB-SubCell"/>
</dbReference>
<organism evidence="4 5">
    <name type="scientific">Scylla paramamosain</name>
    <name type="common">Mud crab</name>
    <dbReference type="NCBI Taxonomy" id="85552"/>
    <lineage>
        <taxon>Eukaryota</taxon>
        <taxon>Metazoa</taxon>
        <taxon>Ecdysozoa</taxon>
        <taxon>Arthropoda</taxon>
        <taxon>Crustacea</taxon>
        <taxon>Multicrustacea</taxon>
        <taxon>Malacostraca</taxon>
        <taxon>Eumalacostraca</taxon>
        <taxon>Eucarida</taxon>
        <taxon>Decapoda</taxon>
        <taxon>Pleocyemata</taxon>
        <taxon>Brachyura</taxon>
        <taxon>Eubrachyura</taxon>
        <taxon>Portunoidea</taxon>
        <taxon>Portunidae</taxon>
        <taxon>Portuninae</taxon>
        <taxon>Scylla</taxon>
    </lineage>
</organism>
<dbReference type="AlphaFoldDB" id="A0AAW0T9Y8"/>
<evidence type="ECO:0000256" key="1">
    <source>
        <dbReference type="ARBA" id="ARBA00004123"/>
    </source>
</evidence>
<protein>
    <submittedName>
        <fullName evidence="4">Uncharacterized protein</fullName>
    </submittedName>
</protein>
<accession>A0AAW0T9Y8</accession>
<feature type="compositionally biased region" description="Low complexity" evidence="3">
    <location>
        <begin position="43"/>
        <end position="65"/>
    </location>
</feature>
<evidence type="ECO:0000256" key="3">
    <source>
        <dbReference type="SAM" id="MobiDB-lite"/>
    </source>
</evidence>
<dbReference type="PROSITE" id="PS00354">
    <property type="entry name" value="HMGI_Y"/>
    <property type="match status" value="1"/>
</dbReference>
<dbReference type="Proteomes" id="UP001487740">
    <property type="component" value="Unassembled WGS sequence"/>
</dbReference>
<keyword evidence="2" id="KW-0539">Nucleus</keyword>
<comment type="subcellular location">
    <subcellularLocation>
        <location evidence="1">Nucleus</location>
    </subcellularLocation>
</comment>
<evidence type="ECO:0000313" key="4">
    <source>
        <dbReference type="EMBL" id="KAK8384469.1"/>
    </source>
</evidence>
<sequence length="168" mass="16620">MTSAPPIRGQRKRGRPKGSTLRGRLSRVSEGVGSVAGQGGGASTSSTSSSASSTSSTSSATLHGASAGGSPGGSSGSPGGGGGSGAPVKRGRGRPRLLPLGPGHQGSRAPPALPLALGTTLNNPKTDENSQKPFGFYTTPATPIGLRKKGINKKDIRILLKLSAVLKT</sequence>
<proteinExistence type="predicted"/>